<dbReference type="AlphaFoldDB" id="A0A0D0MT58"/>
<dbReference type="Proteomes" id="UP000032067">
    <property type="component" value="Unassembled WGS sequence"/>
</dbReference>
<organism evidence="4 5">
    <name type="scientific">Variovorax paradoxus</name>
    <dbReference type="NCBI Taxonomy" id="34073"/>
    <lineage>
        <taxon>Bacteria</taxon>
        <taxon>Pseudomonadati</taxon>
        <taxon>Pseudomonadota</taxon>
        <taxon>Betaproteobacteria</taxon>
        <taxon>Burkholderiales</taxon>
        <taxon>Comamonadaceae</taxon>
        <taxon>Variovorax</taxon>
    </lineage>
</organism>
<dbReference type="PROSITE" id="PS01162">
    <property type="entry name" value="QOR_ZETA_CRYSTAL"/>
    <property type="match status" value="1"/>
</dbReference>
<dbReference type="GO" id="GO:0008270">
    <property type="term" value="F:zinc ion binding"/>
    <property type="evidence" value="ECO:0007669"/>
    <property type="project" value="InterPro"/>
</dbReference>
<evidence type="ECO:0000313" key="5">
    <source>
        <dbReference type="Proteomes" id="UP000032067"/>
    </source>
</evidence>
<dbReference type="InterPro" id="IPR036291">
    <property type="entry name" value="NAD(P)-bd_dom_sf"/>
</dbReference>
<comment type="caution">
    <text evidence="4">The sequence shown here is derived from an EMBL/GenBank/DDBJ whole genome shotgun (WGS) entry which is preliminary data.</text>
</comment>
<dbReference type="PANTHER" id="PTHR48106:SF13">
    <property type="entry name" value="QUINONE OXIDOREDUCTASE-RELATED"/>
    <property type="match status" value="1"/>
</dbReference>
<evidence type="ECO:0000256" key="1">
    <source>
        <dbReference type="ARBA" id="ARBA00022857"/>
    </source>
</evidence>
<keyword evidence="1" id="KW-0521">NADP</keyword>
<proteinExistence type="predicted"/>
<dbReference type="Gene3D" id="3.90.180.10">
    <property type="entry name" value="Medium-chain alcohol dehydrogenases, catalytic domain"/>
    <property type="match status" value="1"/>
</dbReference>
<keyword evidence="2" id="KW-0560">Oxidoreductase</keyword>
<reference evidence="4 5" key="1">
    <citation type="submission" date="2014-12" db="EMBL/GenBank/DDBJ databases">
        <title>16Stimator: statistical estimation of ribosomal gene copy numbers from draft genome assemblies.</title>
        <authorList>
            <person name="Perisin M.A."/>
            <person name="Vetter M."/>
            <person name="Gilbert J.A."/>
            <person name="Bergelson J."/>
        </authorList>
    </citation>
    <scope>NUCLEOTIDE SEQUENCE [LARGE SCALE GENOMIC DNA]</scope>
    <source>
        <strain evidence="4 5">MEDvA23</strain>
    </source>
</reference>
<dbReference type="Pfam" id="PF08240">
    <property type="entry name" value="ADH_N"/>
    <property type="match status" value="1"/>
</dbReference>
<dbReference type="InterPro" id="IPR013154">
    <property type="entry name" value="ADH-like_N"/>
</dbReference>
<evidence type="ECO:0000313" key="4">
    <source>
        <dbReference type="EMBL" id="KIQ35736.1"/>
    </source>
</evidence>
<name>A0A0D0MT58_VARPD</name>
<dbReference type="Pfam" id="PF00107">
    <property type="entry name" value="ADH_zinc_N"/>
    <property type="match status" value="1"/>
</dbReference>
<feature type="domain" description="BRCT" evidence="3">
    <location>
        <begin position="147"/>
        <end position="201"/>
    </location>
</feature>
<dbReference type="GO" id="GO:0035925">
    <property type="term" value="F:mRNA 3'-UTR AU-rich region binding"/>
    <property type="evidence" value="ECO:0007669"/>
    <property type="project" value="TreeGrafter"/>
</dbReference>
<dbReference type="SUPFAM" id="SSF50129">
    <property type="entry name" value="GroES-like"/>
    <property type="match status" value="1"/>
</dbReference>
<dbReference type="GO" id="GO:0005829">
    <property type="term" value="C:cytosol"/>
    <property type="evidence" value="ECO:0007669"/>
    <property type="project" value="TreeGrafter"/>
</dbReference>
<dbReference type="SUPFAM" id="SSF51735">
    <property type="entry name" value="NAD(P)-binding Rossmann-fold domains"/>
    <property type="match status" value="1"/>
</dbReference>
<dbReference type="InterPro" id="IPR002364">
    <property type="entry name" value="Quin_OxRdtase/zeta-crystal_CS"/>
</dbReference>
<gene>
    <name evidence="4" type="ORF">RT97_02900</name>
</gene>
<dbReference type="EMBL" id="JXQQ01000008">
    <property type="protein sequence ID" value="KIQ35736.1"/>
    <property type="molecule type" value="Genomic_DNA"/>
</dbReference>
<dbReference type="PANTHER" id="PTHR48106">
    <property type="entry name" value="QUINONE OXIDOREDUCTASE PIG3-RELATED"/>
    <property type="match status" value="1"/>
</dbReference>
<dbReference type="GO" id="GO:0003960">
    <property type="term" value="F:quinone reductase (NADPH) activity"/>
    <property type="evidence" value="ECO:0007669"/>
    <property type="project" value="TreeGrafter"/>
</dbReference>
<evidence type="ECO:0000259" key="3">
    <source>
        <dbReference type="PROSITE" id="PS50172"/>
    </source>
</evidence>
<protein>
    <submittedName>
        <fullName evidence="4">NADPH:quinone oxidoreductase</fullName>
    </submittedName>
</protein>
<accession>A0A0D0MT58</accession>
<dbReference type="Gene3D" id="3.40.50.720">
    <property type="entry name" value="NAD(P)-binding Rossmann-like Domain"/>
    <property type="match status" value="1"/>
</dbReference>
<dbReference type="SMART" id="SM00829">
    <property type="entry name" value="PKS_ER"/>
    <property type="match status" value="1"/>
</dbReference>
<dbReference type="InterPro" id="IPR013149">
    <property type="entry name" value="ADH-like_C"/>
</dbReference>
<dbReference type="InterPro" id="IPR011032">
    <property type="entry name" value="GroES-like_sf"/>
</dbReference>
<sequence length="326" mass="33902">MKAVQLRRTGAPDVLETVDMPTPVPAAGEVLVRVRAAGVNFFETLVRQGRYAEAPELPMVPGVEVAGVVEALGDGVDPALLGARVAVPLFAAGRGSGGYAAYVAVDSAYAFPIPDGLSFEDAVALLVQGLTALFLIRRSPPKGKTVLVTAAGGGVGTLLVQLARRAGATRVVAAAGSDEKLALARKLGADLAVDYTQPDWLHRLTRLNESRSVDTVYETVGGALTCAALEALAPQGELVFGAVGRFDLDKPQLEAMLLRNQSLKGFALLPLLTPAELASGLSELFALASTGELTVVHGGRYPLDEAAQAHHALESRRTSGKVVLVP</sequence>
<dbReference type="InterPro" id="IPR001357">
    <property type="entry name" value="BRCT_dom"/>
</dbReference>
<dbReference type="GO" id="GO:0070402">
    <property type="term" value="F:NADPH binding"/>
    <property type="evidence" value="ECO:0007669"/>
    <property type="project" value="TreeGrafter"/>
</dbReference>
<evidence type="ECO:0000256" key="2">
    <source>
        <dbReference type="ARBA" id="ARBA00023002"/>
    </source>
</evidence>
<dbReference type="OrthoDB" id="9787435at2"/>
<dbReference type="InterPro" id="IPR020843">
    <property type="entry name" value="ER"/>
</dbReference>
<dbReference type="PROSITE" id="PS50172">
    <property type="entry name" value="BRCT"/>
    <property type="match status" value="1"/>
</dbReference>